<gene>
    <name evidence="5" type="ORF">KY084_05240</name>
</gene>
<evidence type="ECO:0000313" key="6">
    <source>
        <dbReference type="Proteomes" id="UP001197214"/>
    </source>
</evidence>
<protein>
    <submittedName>
        <fullName evidence="5">Sugar transferase</fullName>
    </submittedName>
</protein>
<evidence type="ECO:0000259" key="4">
    <source>
        <dbReference type="Pfam" id="PF02397"/>
    </source>
</evidence>
<dbReference type="InterPro" id="IPR003362">
    <property type="entry name" value="Bact_transf"/>
</dbReference>
<dbReference type="PANTHER" id="PTHR30576">
    <property type="entry name" value="COLANIC BIOSYNTHESIS UDP-GLUCOSE LIPID CARRIER TRANSFERASE"/>
    <property type="match status" value="1"/>
</dbReference>
<evidence type="ECO:0000256" key="2">
    <source>
        <dbReference type="ARBA" id="ARBA00023169"/>
    </source>
</evidence>
<comment type="similarity">
    <text evidence="1">Belongs to the bacterial sugar transferase family.</text>
</comment>
<organism evidence="5 6">
    <name type="scientific">Stakelama flava</name>
    <dbReference type="NCBI Taxonomy" id="2860338"/>
    <lineage>
        <taxon>Bacteria</taxon>
        <taxon>Pseudomonadati</taxon>
        <taxon>Pseudomonadota</taxon>
        <taxon>Alphaproteobacteria</taxon>
        <taxon>Sphingomonadales</taxon>
        <taxon>Sphingomonadaceae</taxon>
        <taxon>Stakelama</taxon>
    </lineage>
</organism>
<proteinExistence type="inferred from homology"/>
<keyword evidence="3" id="KW-1133">Transmembrane helix</keyword>
<keyword evidence="2" id="KW-0270">Exopolysaccharide synthesis</keyword>
<keyword evidence="3" id="KW-0812">Transmembrane</keyword>
<dbReference type="Proteomes" id="UP001197214">
    <property type="component" value="Unassembled WGS sequence"/>
</dbReference>
<evidence type="ECO:0000256" key="1">
    <source>
        <dbReference type="ARBA" id="ARBA00006464"/>
    </source>
</evidence>
<accession>A0ABS6XJ95</accession>
<name>A0ABS6XJ95_9SPHN</name>
<evidence type="ECO:0000313" key="5">
    <source>
        <dbReference type="EMBL" id="MBW4330275.1"/>
    </source>
</evidence>
<feature type="domain" description="Bacterial sugar transferase" evidence="4">
    <location>
        <begin position="77"/>
        <end position="265"/>
    </location>
</feature>
<reference evidence="5 6" key="1">
    <citation type="submission" date="2021-07" db="EMBL/GenBank/DDBJ databases">
        <title>Stakelama flava sp. nov., a novel endophytic bacterium isolated from branch of Kandelia candel.</title>
        <authorList>
            <person name="Tuo L."/>
        </authorList>
    </citation>
    <scope>NUCLEOTIDE SEQUENCE [LARGE SCALE GENOMIC DNA]</scope>
    <source>
        <strain evidence="5 6">CBK3Z-3</strain>
    </source>
</reference>
<keyword evidence="6" id="KW-1185">Reference proteome</keyword>
<dbReference type="EMBL" id="JAHWZX010000003">
    <property type="protein sequence ID" value="MBW4330275.1"/>
    <property type="molecule type" value="Genomic_DNA"/>
</dbReference>
<feature type="transmembrane region" description="Helical" evidence="3">
    <location>
        <begin position="82"/>
        <end position="103"/>
    </location>
</feature>
<keyword evidence="3" id="KW-0472">Membrane</keyword>
<sequence>MYDRLAKRLQFADRVVVACRPERRTAWAHVLKGANIQSEILVPELAALAPIAIDRHGPDTTVIVSAGPLELGDLIAKRAFDLMTASILILIFLPVLIIVPIAIRLDSRGPVLFRQPRIGRGNEIFEILKFRSMRVEEADAAGHRSATRGDDRITRVGRFIRSTSIDELPQLFNVLRGHMSIVGPRPHALSSRAADKLFWEIDSRYWHRHAAKPGLTGLAQIRGYRGATMVEADLTNRLQADLEYLDNWSLWHDIVLIFLTLRVLLHRNAF</sequence>
<dbReference type="Pfam" id="PF02397">
    <property type="entry name" value="Bac_transf"/>
    <property type="match status" value="1"/>
</dbReference>
<keyword evidence="5" id="KW-0808">Transferase</keyword>
<dbReference type="GO" id="GO:0016740">
    <property type="term" value="F:transferase activity"/>
    <property type="evidence" value="ECO:0007669"/>
    <property type="project" value="UniProtKB-KW"/>
</dbReference>
<comment type="caution">
    <text evidence="5">The sequence shown here is derived from an EMBL/GenBank/DDBJ whole genome shotgun (WGS) entry which is preliminary data.</text>
</comment>
<evidence type="ECO:0000256" key="3">
    <source>
        <dbReference type="SAM" id="Phobius"/>
    </source>
</evidence>
<dbReference type="PANTHER" id="PTHR30576:SF0">
    <property type="entry name" value="UNDECAPRENYL-PHOSPHATE N-ACETYLGALACTOSAMINYL 1-PHOSPHATE TRANSFERASE-RELATED"/>
    <property type="match status" value="1"/>
</dbReference>